<name>A0ABU4ZPN9_9HYPH</name>
<feature type="coiled-coil region" evidence="1">
    <location>
        <begin position="9"/>
        <end position="36"/>
    </location>
</feature>
<evidence type="ECO:0000256" key="1">
    <source>
        <dbReference type="SAM" id="Coils"/>
    </source>
</evidence>
<evidence type="ECO:0000313" key="3">
    <source>
        <dbReference type="Proteomes" id="UP001276840"/>
    </source>
</evidence>
<keyword evidence="1" id="KW-0175">Coiled coil</keyword>
<organism evidence="2 3">
    <name type="scientific">Mesorhizobium montanum</name>
    <dbReference type="NCBI Taxonomy" id="3072323"/>
    <lineage>
        <taxon>Bacteria</taxon>
        <taxon>Pseudomonadati</taxon>
        <taxon>Pseudomonadota</taxon>
        <taxon>Alphaproteobacteria</taxon>
        <taxon>Hyphomicrobiales</taxon>
        <taxon>Phyllobacteriaceae</taxon>
        <taxon>Mesorhizobium</taxon>
    </lineage>
</organism>
<proteinExistence type="predicted"/>
<sequence>MPSREREALKVADNERVLAEAAAAKAEERAEAEARQTEIGNRVSRIVADEAARKARQA</sequence>
<reference evidence="2 3" key="1">
    <citation type="submission" date="2023-08" db="EMBL/GenBank/DDBJ databases">
        <title>Implementing the SeqCode for naming new Mesorhizobium species isolated from Vachellia karroo root nodules.</title>
        <authorList>
            <person name="Van Lill M."/>
        </authorList>
    </citation>
    <scope>NUCLEOTIDE SEQUENCE [LARGE SCALE GENOMIC DNA]</scope>
    <source>
        <strain evidence="2 3">MSK 1335</strain>
    </source>
</reference>
<gene>
    <name evidence="2" type="ORF">RFM68_15665</name>
</gene>
<dbReference type="EMBL" id="JAVIJF010000010">
    <property type="protein sequence ID" value="MDX8525941.1"/>
    <property type="molecule type" value="Genomic_DNA"/>
</dbReference>
<accession>A0ABU4ZPN9</accession>
<dbReference type="Proteomes" id="UP001276840">
    <property type="component" value="Unassembled WGS sequence"/>
</dbReference>
<keyword evidence="3" id="KW-1185">Reference proteome</keyword>
<protein>
    <submittedName>
        <fullName evidence="2">Uncharacterized protein</fullName>
    </submittedName>
</protein>
<comment type="caution">
    <text evidence="2">The sequence shown here is derived from an EMBL/GenBank/DDBJ whole genome shotgun (WGS) entry which is preliminary data.</text>
</comment>
<evidence type="ECO:0000313" key="2">
    <source>
        <dbReference type="EMBL" id="MDX8525941.1"/>
    </source>
</evidence>